<dbReference type="KEGG" id="xca:xcc-b100_1561"/>
<dbReference type="EMBL" id="AM920689">
    <property type="protein sequence ID" value="CAP50911.1"/>
    <property type="molecule type" value="Genomic_DNA"/>
</dbReference>
<protein>
    <submittedName>
        <fullName evidence="1">Uncharacterized protein</fullName>
    </submittedName>
</protein>
<dbReference type="HOGENOM" id="CLU_2774971_0_0_6"/>
<dbReference type="AlphaFoldDB" id="B0RR26"/>
<reference evidence="1 2" key="1">
    <citation type="journal article" date="2008" name="J. Biotechnol.">
        <title>The genome of Xanthomonas campestris pv. campestris B100 and its use for the reconstruction of metabolic pathways involved in xanthan biosynthesis.</title>
        <authorList>
            <person name="Vorholter F.J."/>
            <person name="Schneiker S."/>
            <person name="Goesmann A."/>
            <person name="Krause L."/>
            <person name="Bekel T."/>
            <person name="Kaiser O."/>
            <person name="Linke B."/>
            <person name="Patschkowski T."/>
            <person name="Ruckert C."/>
            <person name="Schmid J."/>
            <person name="Sidhu V.K."/>
            <person name="Sieber V."/>
            <person name="Tauch A."/>
            <person name="Watt S.A."/>
            <person name="Weisshaar B."/>
            <person name="Becker A."/>
            <person name="Niehaus K."/>
            <person name="Puhler A."/>
        </authorList>
    </citation>
    <scope>NUCLEOTIDE SEQUENCE [LARGE SCALE GENOMIC DNA]</scope>
    <source>
        <strain evidence="1 2">B100</strain>
    </source>
</reference>
<sequence length="72" mass="7937">MWRMGYASGYITGVDNSAIKPAGGHGIVVPVCRRLTQTLATNVPFCDQARLLPEWTRVIDRAVAHGMRKRVA</sequence>
<accession>B0RR26</accession>
<organism evidence="1 2">
    <name type="scientific">Xanthomonas campestris pv. campestris (strain B100)</name>
    <dbReference type="NCBI Taxonomy" id="509169"/>
    <lineage>
        <taxon>Bacteria</taxon>
        <taxon>Pseudomonadati</taxon>
        <taxon>Pseudomonadota</taxon>
        <taxon>Gammaproteobacteria</taxon>
        <taxon>Lysobacterales</taxon>
        <taxon>Lysobacteraceae</taxon>
        <taxon>Xanthomonas</taxon>
    </lineage>
</organism>
<evidence type="ECO:0000313" key="2">
    <source>
        <dbReference type="Proteomes" id="UP000001188"/>
    </source>
</evidence>
<name>B0RR26_XANCB</name>
<proteinExistence type="predicted"/>
<evidence type="ECO:0000313" key="1">
    <source>
        <dbReference type="EMBL" id="CAP50911.1"/>
    </source>
</evidence>
<gene>
    <name evidence="1" type="ORF">XCCB100_1561</name>
</gene>
<dbReference type="Proteomes" id="UP000001188">
    <property type="component" value="Chromosome"/>
</dbReference>